<dbReference type="GO" id="GO:0016791">
    <property type="term" value="F:phosphatase activity"/>
    <property type="evidence" value="ECO:0007669"/>
    <property type="project" value="TreeGrafter"/>
</dbReference>
<dbReference type="SUPFAM" id="SSF56784">
    <property type="entry name" value="HAD-like"/>
    <property type="match status" value="1"/>
</dbReference>
<dbReference type="Gene3D" id="3.40.50.1000">
    <property type="entry name" value="HAD superfamily/HAD-like"/>
    <property type="match status" value="2"/>
</dbReference>
<evidence type="ECO:0000313" key="1">
    <source>
        <dbReference type="EMBL" id="MST98954.1"/>
    </source>
</evidence>
<dbReference type="AlphaFoldDB" id="A0A844G7M7"/>
<dbReference type="PANTHER" id="PTHR19288:SF46">
    <property type="entry name" value="HALOACID DEHALOGENASE-LIKE HYDROLASE DOMAIN-CONTAINING PROTEIN 2"/>
    <property type="match status" value="1"/>
</dbReference>
<name>A0A844G7M7_9BACT</name>
<keyword evidence="1" id="KW-0378">Hydrolase</keyword>
<dbReference type="Pfam" id="PF13242">
    <property type="entry name" value="Hydrolase_like"/>
    <property type="match status" value="1"/>
</dbReference>
<dbReference type="Proteomes" id="UP000435649">
    <property type="component" value="Unassembled WGS sequence"/>
</dbReference>
<dbReference type="NCBIfam" id="TIGR01460">
    <property type="entry name" value="HAD-SF-IIA"/>
    <property type="match status" value="1"/>
</dbReference>
<dbReference type="GO" id="GO:0005737">
    <property type="term" value="C:cytoplasm"/>
    <property type="evidence" value="ECO:0007669"/>
    <property type="project" value="TreeGrafter"/>
</dbReference>
<proteinExistence type="predicted"/>
<dbReference type="EMBL" id="VUNS01000026">
    <property type="protein sequence ID" value="MST98954.1"/>
    <property type="molecule type" value="Genomic_DNA"/>
</dbReference>
<dbReference type="PANTHER" id="PTHR19288">
    <property type="entry name" value="4-NITROPHENYLPHOSPHATASE-RELATED"/>
    <property type="match status" value="1"/>
</dbReference>
<gene>
    <name evidence="1" type="ORF">FYJ85_18115</name>
</gene>
<dbReference type="InterPro" id="IPR036412">
    <property type="entry name" value="HAD-like_sf"/>
</dbReference>
<dbReference type="RefSeq" id="WP_154420014.1">
    <property type="nucleotide sequence ID" value="NZ_VUNS01000026.1"/>
</dbReference>
<organism evidence="1 2">
    <name type="scientific">Victivallis lenta</name>
    <dbReference type="NCBI Taxonomy" id="2606640"/>
    <lineage>
        <taxon>Bacteria</taxon>
        <taxon>Pseudomonadati</taxon>
        <taxon>Lentisphaerota</taxon>
        <taxon>Lentisphaeria</taxon>
        <taxon>Victivallales</taxon>
        <taxon>Victivallaceae</taxon>
        <taxon>Victivallis</taxon>
    </lineage>
</organism>
<evidence type="ECO:0000313" key="2">
    <source>
        <dbReference type="Proteomes" id="UP000435649"/>
    </source>
</evidence>
<comment type="caution">
    <text evidence="1">The sequence shown here is derived from an EMBL/GenBank/DDBJ whole genome shotgun (WGS) entry which is preliminary data.</text>
</comment>
<accession>A0A844G7M7</accession>
<keyword evidence="2" id="KW-1185">Reference proteome</keyword>
<dbReference type="InterPro" id="IPR023214">
    <property type="entry name" value="HAD_sf"/>
</dbReference>
<dbReference type="InterPro" id="IPR006357">
    <property type="entry name" value="HAD-SF_hydro_IIA"/>
</dbReference>
<protein>
    <submittedName>
        <fullName evidence="1">HAD-IIA family hydrolase</fullName>
    </submittedName>
</protein>
<sequence length="263" mass="29175">MPGRLKQVRQVFLDMDGTIYHGETLFPTTIPFLDFLKERGIGYAFLSNNSSFSTAEYVEKLRGMGIESGPENFYTSTCYTIDYLKRKCPEIRKLHLFGMPCIRPEFEAAGFELTDTEPQAVVVAFHRDFHYRDLCRAAWFLRQGVPGYATHPDVFCPTDLPTWLPDCGAVTKCLEASTNVKLKVLGKPDPGMLVEAAARRGVGTGECLMAGDRLATDIALGVNAGALTCHILAPGADLVVPEGIRPDYQVNNLGELKRIWEHV</sequence>
<dbReference type="Pfam" id="PF13344">
    <property type="entry name" value="Hydrolase_6"/>
    <property type="match status" value="1"/>
</dbReference>
<reference evidence="1 2" key="1">
    <citation type="submission" date="2019-08" db="EMBL/GenBank/DDBJ databases">
        <title>In-depth cultivation of the pig gut microbiome towards novel bacterial diversity and tailored functional studies.</title>
        <authorList>
            <person name="Wylensek D."/>
            <person name="Hitch T.C.A."/>
            <person name="Clavel T."/>
        </authorList>
    </citation>
    <scope>NUCLEOTIDE SEQUENCE [LARGE SCALE GENOMIC DNA]</scope>
    <source>
        <strain evidence="1 2">BBE-744-WT-12</strain>
    </source>
</reference>